<dbReference type="SUPFAM" id="SSF52540">
    <property type="entry name" value="P-loop containing nucleoside triphosphate hydrolases"/>
    <property type="match status" value="1"/>
</dbReference>
<sequence length="841" mass="93751">MDSGSWTKTFHGYLCIGETPISAPSVEYCKYIDQSQGKNSLDTSITGYAAVNDHAFTNLIPDPTVAVARFSNGAQDKTTTAAELRLTANRVAVSISPQTLQKLRSIGAISLSGQLFDIATMLKSRDPVTITMLFTLHVAHHVSVLRNLINSRKDQDRAASPLSRYFAHSPQSHYNDSIQWVRAEQLSDGTFSMFGFQLKHTRGFKYLLIYDPAEDHRSMPQIGEACKVSFPDAIYSTSTRNSGGKAEVVLDGNQQEEACSAMYTALLHTQGHPDPMSSVNEESRDYLQRGLTAQETKELIVFAYDEYNNDNQKYELIQKRLLTIESLLDHPDLAVPGTGNGNTNDKEVWFSATRIGLQIPNLHSKYHVFAVRAPINKSANVGDEGLPIATCLGVDFIKPEDSETTRAFFDHLCQTTNATIVRLKVDFSVKPLRGESLAIDALNHTPSVSPPPSPRSLEAYGYLLGFTPLPEPTNLLSELPGIMRIVENKGFKYLAGIFKHMDPDMRMAICNMRNTNAGLHFIPGVAGSGKPYLLEFMILYMFYGIHDTVDAINQQGSLKAEFMYVLDNNVGLEAFYNRLKQRLDNLGIETSSHFQVMRLYSVNREISSASNRGIPANGQLDKLEAEQELSALMDQFIPQTTVTRISIQTQETRDGLREAKYRHNNDGSLCSVALEYLSQKPERFGALNELLARIQHGEQLEEEYFSILKAWIKELFVQYLLQFEGVVLSITTAAADFQFRSHFDLELVLIDEAFTMGELVTLVPIALFNPKGWVITGDVNQRGPSIFSSTLLFFSAEYISVVITPSGGIGVLSPVGLGAKVMRRHNSMVIYERQHQINFSQ</sequence>
<evidence type="ECO:0008006" key="3">
    <source>
        <dbReference type="Google" id="ProtNLM"/>
    </source>
</evidence>
<protein>
    <recommendedName>
        <fullName evidence="3">DNA2/NAM7 helicase helicase domain-containing protein</fullName>
    </recommendedName>
</protein>
<dbReference type="Gene3D" id="3.40.50.300">
    <property type="entry name" value="P-loop containing nucleotide triphosphate hydrolases"/>
    <property type="match status" value="1"/>
</dbReference>
<keyword evidence="2" id="KW-1185">Reference proteome</keyword>
<proteinExistence type="predicted"/>
<dbReference type="Proteomes" id="UP000245910">
    <property type="component" value="Chromosome I"/>
</dbReference>
<dbReference type="InterPro" id="IPR027417">
    <property type="entry name" value="P-loop_NTPase"/>
</dbReference>
<accession>A0A2L2TW65</accession>
<organism evidence="1 2">
    <name type="scientific">Fusarium venenatum</name>
    <dbReference type="NCBI Taxonomy" id="56646"/>
    <lineage>
        <taxon>Eukaryota</taxon>
        <taxon>Fungi</taxon>
        <taxon>Dikarya</taxon>
        <taxon>Ascomycota</taxon>
        <taxon>Pezizomycotina</taxon>
        <taxon>Sordariomycetes</taxon>
        <taxon>Hypocreomycetidae</taxon>
        <taxon>Hypocreales</taxon>
        <taxon>Nectriaceae</taxon>
        <taxon>Fusarium</taxon>
    </lineage>
</organism>
<dbReference type="EMBL" id="LN649229">
    <property type="protein sequence ID" value="CEI64725.1"/>
    <property type="molecule type" value="Genomic_DNA"/>
</dbReference>
<reference evidence="2" key="1">
    <citation type="submission" date="2014-10" db="EMBL/GenBank/DDBJ databases">
        <authorList>
            <person name="King R."/>
        </authorList>
    </citation>
    <scope>NUCLEOTIDE SEQUENCE [LARGE SCALE GENOMIC DNA]</scope>
    <source>
        <strain evidence="2">A3/5</strain>
    </source>
</reference>
<name>A0A2L2TW65_9HYPO</name>
<evidence type="ECO:0000313" key="1">
    <source>
        <dbReference type="EMBL" id="CEI64725.1"/>
    </source>
</evidence>
<evidence type="ECO:0000313" key="2">
    <source>
        <dbReference type="Proteomes" id="UP000245910"/>
    </source>
</evidence>
<dbReference type="AlphaFoldDB" id="A0A2L2TW65"/>
<dbReference type="STRING" id="56646.A0A2L2TW65"/>